<evidence type="ECO:0000313" key="1">
    <source>
        <dbReference type="EMBL" id="ORA36240.1"/>
    </source>
</evidence>
<dbReference type="OrthoDB" id="4752411at2"/>
<evidence type="ECO:0000313" key="2">
    <source>
        <dbReference type="Proteomes" id="UP000192448"/>
    </source>
</evidence>
<proteinExistence type="predicted"/>
<comment type="caution">
    <text evidence="1">The sequence shown here is derived from an EMBL/GenBank/DDBJ whole genome shotgun (WGS) entry which is preliminary data.</text>
</comment>
<dbReference type="RefSeq" id="WP_083164016.1">
    <property type="nucleotide sequence ID" value="NZ_MVHF01000009.1"/>
</dbReference>
<name>A0A1X0B1R5_9MYCO</name>
<reference evidence="1 2" key="1">
    <citation type="submission" date="2017-02" db="EMBL/GenBank/DDBJ databases">
        <title>The new phylogeny of genus Mycobacterium.</title>
        <authorList>
            <person name="Tortoli E."/>
            <person name="Trovato A."/>
            <person name="Cirillo D.M."/>
        </authorList>
    </citation>
    <scope>NUCLEOTIDE SEQUENCE [LARGE SCALE GENOMIC DNA]</scope>
    <source>
        <strain evidence="1 2">RW6</strain>
    </source>
</reference>
<dbReference type="Proteomes" id="UP000192448">
    <property type="component" value="Unassembled WGS sequence"/>
</dbReference>
<evidence type="ECO:0008006" key="3">
    <source>
        <dbReference type="Google" id="ProtNLM"/>
    </source>
</evidence>
<protein>
    <recommendedName>
        <fullName evidence="3">PE domain-containing protein</fullName>
    </recommendedName>
</protein>
<dbReference type="EMBL" id="MVHF01000009">
    <property type="protein sequence ID" value="ORA36240.1"/>
    <property type="molecule type" value="Genomic_DNA"/>
</dbReference>
<keyword evidence="2" id="KW-1185">Reference proteome</keyword>
<sequence length="97" mass="8884">MSSSLTAVPAGMDAFAAANAGAGELISTAGSADSAAMLTAAAVAIGPIGATYLAAFGPAQANNLAGTLLVGAVHAGISSTTTAAKTALTAADSTSSG</sequence>
<accession>A0A1X0B1R5</accession>
<organism evidence="1 2">
    <name type="scientific">Mycobacterium aquaticum</name>
    <dbReference type="NCBI Taxonomy" id="1927124"/>
    <lineage>
        <taxon>Bacteria</taxon>
        <taxon>Bacillati</taxon>
        <taxon>Actinomycetota</taxon>
        <taxon>Actinomycetes</taxon>
        <taxon>Mycobacteriales</taxon>
        <taxon>Mycobacteriaceae</taxon>
        <taxon>Mycobacterium</taxon>
    </lineage>
</organism>
<dbReference type="AlphaFoldDB" id="A0A1X0B1R5"/>
<gene>
    <name evidence="1" type="ORF">BST13_11835</name>
</gene>
<dbReference type="STRING" id="1927124.BST13_11835"/>